<evidence type="ECO:0000256" key="1">
    <source>
        <dbReference type="ARBA" id="ARBA00022801"/>
    </source>
</evidence>
<dbReference type="PANTHER" id="PTHR14226">
    <property type="entry name" value="NEUROPATHY TARGET ESTERASE/SWISS CHEESE D.MELANOGASTER"/>
    <property type="match status" value="1"/>
</dbReference>
<keyword evidence="3" id="KW-0443">Lipid metabolism</keyword>
<dbReference type="GO" id="GO:0016042">
    <property type="term" value="P:lipid catabolic process"/>
    <property type="evidence" value="ECO:0007669"/>
    <property type="project" value="UniProtKB-KW"/>
</dbReference>
<dbReference type="Gene3D" id="3.40.1090.10">
    <property type="entry name" value="Cytosolic phospholipase A2 catalytic domain"/>
    <property type="match status" value="2"/>
</dbReference>
<dbReference type="InterPro" id="IPR050301">
    <property type="entry name" value="NTE"/>
</dbReference>
<keyword evidence="2" id="KW-0442">Lipid degradation</keyword>
<dbReference type="CDD" id="cd07205">
    <property type="entry name" value="Pat_PNPLA6_PNPLA7_NTE1_like"/>
    <property type="match status" value="1"/>
</dbReference>
<reference evidence="5" key="1">
    <citation type="submission" date="2019-08" db="EMBL/GenBank/DDBJ databases">
        <authorList>
            <person name="Kucharzyk K."/>
            <person name="Murdoch R.W."/>
            <person name="Higgins S."/>
            <person name="Loffler F."/>
        </authorList>
    </citation>
    <scope>NUCLEOTIDE SEQUENCE</scope>
</reference>
<evidence type="ECO:0000259" key="4">
    <source>
        <dbReference type="PROSITE" id="PS51635"/>
    </source>
</evidence>
<keyword evidence="1" id="KW-0378">Hydrolase</keyword>
<name>A0A644VDF5_9ZZZZ</name>
<dbReference type="GO" id="GO:0016787">
    <property type="term" value="F:hydrolase activity"/>
    <property type="evidence" value="ECO:0007669"/>
    <property type="project" value="UniProtKB-KW"/>
</dbReference>
<sequence>MAHKIGLALSGGGIRGISHAGVLMAMEELNIKPEIISGVSAGSIVGALYADGHKPLEIAQMFEDISFKKMTKLDVPDGGFFSIAPFARFLGRKLRAKTFEELNIPFRVVATNFDTGVPETFSEGNLLKPVMASSSIPVLFTPQKINNNYYVDGGLLKNFPVSTIRNECDLLIGINVGPLVAQKYKVNIMDVAFRTYHFMFRANTLADKAICDILIEPENIYDFDLFETDKVMEIFDLGYRKAMEVLKAKGFH</sequence>
<gene>
    <name evidence="5" type="ORF">SDC9_35392</name>
</gene>
<dbReference type="InterPro" id="IPR002641">
    <property type="entry name" value="PNPLA_dom"/>
</dbReference>
<evidence type="ECO:0000313" key="5">
    <source>
        <dbReference type="EMBL" id="MPL89358.1"/>
    </source>
</evidence>
<dbReference type="PROSITE" id="PS51635">
    <property type="entry name" value="PNPLA"/>
    <property type="match status" value="1"/>
</dbReference>
<evidence type="ECO:0000256" key="3">
    <source>
        <dbReference type="ARBA" id="ARBA00023098"/>
    </source>
</evidence>
<evidence type="ECO:0000256" key="2">
    <source>
        <dbReference type="ARBA" id="ARBA00022963"/>
    </source>
</evidence>
<feature type="domain" description="PNPLA" evidence="4">
    <location>
        <begin position="7"/>
        <end position="165"/>
    </location>
</feature>
<protein>
    <recommendedName>
        <fullName evidence="4">PNPLA domain-containing protein</fullName>
    </recommendedName>
</protein>
<dbReference type="EMBL" id="VSSQ01000278">
    <property type="protein sequence ID" value="MPL89358.1"/>
    <property type="molecule type" value="Genomic_DNA"/>
</dbReference>
<organism evidence="5">
    <name type="scientific">bioreactor metagenome</name>
    <dbReference type="NCBI Taxonomy" id="1076179"/>
    <lineage>
        <taxon>unclassified sequences</taxon>
        <taxon>metagenomes</taxon>
        <taxon>ecological metagenomes</taxon>
    </lineage>
</organism>
<dbReference type="SUPFAM" id="SSF52151">
    <property type="entry name" value="FabD/lysophospholipase-like"/>
    <property type="match status" value="1"/>
</dbReference>
<accession>A0A644VDF5</accession>
<proteinExistence type="predicted"/>
<dbReference type="Pfam" id="PF01734">
    <property type="entry name" value="Patatin"/>
    <property type="match status" value="1"/>
</dbReference>
<dbReference type="PANTHER" id="PTHR14226:SF78">
    <property type="entry name" value="SLR0060 PROTEIN"/>
    <property type="match status" value="1"/>
</dbReference>
<comment type="caution">
    <text evidence="5">The sequence shown here is derived from an EMBL/GenBank/DDBJ whole genome shotgun (WGS) entry which is preliminary data.</text>
</comment>
<dbReference type="InterPro" id="IPR016035">
    <property type="entry name" value="Acyl_Trfase/lysoPLipase"/>
</dbReference>
<dbReference type="AlphaFoldDB" id="A0A644VDF5"/>